<evidence type="ECO:0000313" key="8">
    <source>
        <dbReference type="EMBL" id="CCO61905.1"/>
    </source>
</evidence>
<keyword evidence="5" id="KW-0539">Nucleus</keyword>
<evidence type="ECO:0000259" key="7">
    <source>
        <dbReference type="PROSITE" id="PS50066"/>
    </source>
</evidence>
<keyword evidence="2" id="KW-0805">Transcription regulation</keyword>
<dbReference type="PANTHER" id="PTHR48019">
    <property type="entry name" value="SERUM RESPONSE FACTOR HOMOLOG"/>
    <property type="match status" value="1"/>
</dbReference>
<gene>
    <name evidence="8" type="primary">FL1</name>
</gene>
<sequence length="207" mass="23350">RKLEIKRIENKSSRLVTFSKRRTGLIEKARQLSLLCDADVAVIVFSAGGKLYEFCNGSTNSMENLLSRYEKSCLQGEGMATKEDDQDTVTIKTSKFQTCNELLQKVDRFVEETNTEELSVAVTHMTQLEEELHAALAQTRARKTQLMMEYVSTLQHQERTLSNEKEETEKQIASAKHVTDDGGEGLNDLADKPTDSPQDLTLRLFNG</sequence>
<feature type="region of interest" description="Disordered" evidence="6">
    <location>
        <begin position="157"/>
        <end position="207"/>
    </location>
</feature>
<accession>L0RFN4</accession>
<name>L0RFN4_CICIN</name>
<dbReference type="InterPro" id="IPR050142">
    <property type="entry name" value="MADS-box/MEF2_TF"/>
</dbReference>
<keyword evidence="4" id="KW-0804">Transcription</keyword>
<dbReference type="GO" id="GO:0000977">
    <property type="term" value="F:RNA polymerase II transcription regulatory region sequence-specific DNA binding"/>
    <property type="evidence" value="ECO:0007669"/>
    <property type="project" value="InterPro"/>
</dbReference>
<dbReference type="SUPFAM" id="SSF55455">
    <property type="entry name" value="SRF-like"/>
    <property type="match status" value="1"/>
</dbReference>
<reference evidence="8" key="1">
    <citation type="journal article" date="2013" name="Plant J.">
        <title>A root chicory MADS box sequence and the Arabidopsis flowering repressor FLC share common features that suggest conserved function in vernalization and de-vernalization responses.</title>
        <authorList>
            <person name="Perilleux C."/>
            <person name="Pieltain A."/>
            <person name="Jacquemin G."/>
            <person name="Bouche F."/>
            <person name="Detry N."/>
            <person name="D'Aloia M."/>
            <person name="Thiry L."/>
            <person name="Aljochim P."/>
            <person name="Delansnay M."/>
            <person name="Mathieu A.S."/>
            <person name="Lutts S."/>
            <person name="Tocquin P."/>
        </authorList>
    </citation>
    <scope>NUCLEOTIDE SEQUENCE</scope>
</reference>
<evidence type="ECO:0000256" key="6">
    <source>
        <dbReference type="SAM" id="MobiDB-lite"/>
    </source>
</evidence>
<keyword evidence="3" id="KW-0238">DNA-binding</keyword>
<evidence type="ECO:0000256" key="2">
    <source>
        <dbReference type="ARBA" id="ARBA00023015"/>
    </source>
</evidence>
<dbReference type="AlphaFoldDB" id="L0RFN4"/>
<evidence type="ECO:0000256" key="4">
    <source>
        <dbReference type="ARBA" id="ARBA00023163"/>
    </source>
</evidence>
<dbReference type="GO" id="GO:0046983">
    <property type="term" value="F:protein dimerization activity"/>
    <property type="evidence" value="ECO:0007669"/>
    <property type="project" value="InterPro"/>
</dbReference>
<proteinExistence type="evidence at transcript level"/>
<evidence type="ECO:0000256" key="3">
    <source>
        <dbReference type="ARBA" id="ARBA00023125"/>
    </source>
</evidence>
<organism evidence="8">
    <name type="scientific">Cichorium intybus</name>
    <name type="common">Chicory</name>
    <dbReference type="NCBI Taxonomy" id="13427"/>
    <lineage>
        <taxon>Eukaryota</taxon>
        <taxon>Viridiplantae</taxon>
        <taxon>Streptophyta</taxon>
        <taxon>Embryophyta</taxon>
        <taxon>Tracheophyta</taxon>
        <taxon>Spermatophyta</taxon>
        <taxon>Magnoliopsida</taxon>
        <taxon>eudicotyledons</taxon>
        <taxon>Gunneridae</taxon>
        <taxon>Pentapetalae</taxon>
        <taxon>asterids</taxon>
        <taxon>campanulids</taxon>
        <taxon>Asterales</taxon>
        <taxon>Asteraceae</taxon>
        <taxon>Cichorioideae</taxon>
        <taxon>Cichorieae</taxon>
        <taxon>Cichoriinae</taxon>
        <taxon>Cichorium</taxon>
    </lineage>
</organism>
<dbReference type="InterPro" id="IPR002100">
    <property type="entry name" value="TF_MADSbox"/>
</dbReference>
<dbReference type="GO" id="GO:0005634">
    <property type="term" value="C:nucleus"/>
    <property type="evidence" value="ECO:0007669"/>
    <property type="project" value="UniProtKB-SubCell"/>
</dbReference>
<dbReference type="GO" id="GO:0045944">
    <property type="term" value="P:positive regulation of transcription by RNA polymerase II"/>
    <property type="evidence" value="ECO:0007669"/>
    <property type="project" value="InterPro"/>
</dbReference>
<protein>
    <submittedName>
        <fullName evidence="8">FLC-like</fullName>
    </submittedName>
</protein>
<feature type="non-terminal residue" evidence="8">
    <location>
        <position position="1"/>
    </location>
</feature>
<dbReference type="InterPro" id="IPR002487">
    <property type="entry name" value="TF_Kbox"/>
</dbReference>
<comment type="subcellular location">
    <subcellularLocation>
        <location evidence="1">Nucleus</location>
    </subcellularLocation>
</comment>
<dbReference type="EMBL" id="HF549158">
    <property type="protein sequence ID" value="CCO61905.1"/>
    <property type="molecule type" value="mRNA"/>
</dbReference>
<dbReference type="Pfam" id="PF00319">
    <property type="entry name" value="SRF-TF"/>
    <property type="match status" value="1"/>
</dbReference>
<feature type="domain" description="MADS-box" evidence="7">
    <location>
        <begin position="1"/>
        <end position="58"/>
    </location>
</feature>
<dbReference type="InterPro" id="IPR036879">
    <property type="entry name" value="TF_MADSbox_sf"/>
</dbReference>
<dbReference type="InterPro" id="IPR033896">
    <property type="entry name" value="MEF2-like_N"/>
</dbReference>
<dbReference type="SMART" id="SM00432">
    <property type="entry name" value="MADS"/>
    <property type="match status" value="1"/>
</dbReference>
<dbReference type="Gene3D" id="3.40.1810.10">
    <property type="entry name" value="Transcription factor, MADS-box"/>
    <property type="match status" value="1"/>
</dbReference>
<dbReference type="PROSITE" id="PS50066">
    <property type="entry name" value="MADS_BOX_2"/>
    <property type="match status" value="1"/>
</dbReference>
<evidence type="ECO:0000256" key="1">
    <source>
        <dbReference type="ARBA" id="ARBA00004123"/>
    </source>
</evidence>
<evidence type="ECO:0000256" key="5">
    <source>
        <dbReference type="ARBA" id="ARBA00023242"/>
    </source>
</evidence>
<dbReference type="PRINTS" id="PR00404">
    <property type="entry name" value="MADSDOMAIN"/>
</dbReference>
<feature type="compositionally biased region" description="Basic and acidic residues" evidence="6">
    <location>
        <begin position="157"/>
        <end position="170"/>
    </location>
</feature>
<dbReference type="CDD" id="cd00265">
    <property type="entry name" value="MADS_MEF2_like"/>
    <property type="match status" value="1"/>
</dbReference>
<dbReference type="Pfam" id="PF01486">
    <property type="entry name" value="K-box"/>
    <property type="match status" value="1"/>
</dbReference>
<dbReference type="GO" id="GO:0003700">
    <property type="term" value="F:DNA-binding transcription factor activity"/>
    <property type="evidence" value="ECO:0007669"/>
    <property type="project" value="InterPro"/>
</dbReference>